<dbReference type="PANTHER" id="PTHR33678:SF1">
    <property type="entry name" value="BLL1576 PROTEIN"/>
    <property type="match status" value="1"/>
</dbReference>
<feature type="domain" description="Transposase IS66 central" evidence="1">
    <location>
        <begin position="9"/>
        <end position="98"/>
    </location>
</feature>
<dbReference type="PANTHER" id="PTHR33678">
    <property type="entry name" value="BLL1576 PROTEIN"/>
    <property type="match status" value="1"/>
</dbReference>
<dbReference type="EMBL" id="CACRTB010000021">
    <property type="protein sequence ID" value="VYT26487.1"/>
    <property type="molecule type" value="Genomic_DNA"/>
</dbReference>
<evidence type="ECO:0000259" key="2">
    <source>
        <dbReference type="Pfam" id="PF13817"/>
    </source>
</evidence>
<sequence>MADKQELPYEGRAELRQRLSKPMLDSFELWLKNTYPKVLKRSLMGKAIAYAYSLLPRMKPYLHDGRIFIDNNRCENALRPLVISRKNMLFCGNHEAAENTAIICSLLGSCKERGVNPREWLNDVISKLPYYLAPKSDRDLKELLPDVWRK</sequence>
<protein>
    <submittedName>
        <fullName evidence="3 4">Transposase</fullName>
    </submittedName>
</protein>
<organism evidence="4">
    <name type="scientific">Bacteroides caccae</name>
    <dbReference type="NCBI Taxonomy" id="47678"/>
    <lineage>
        <taxon>Bacteria</taxon>
        <taxon>Pseudomonadati</taxon>
        <taxon>Bacteroidota</taxon>
        <taxon>Bacteroidia</taxon>
        <taxon>Bacteroidales</taxon>
        <taxon>Bacteroidaceae</taxon>
        <taxon>Bacteroides</taxon>
    </lineage>
</organism>
<dbReference type="AlphaFoldDB" id="A0A6N2VA43"/>
<dbReference type="EMBL" id="CP103166">
    <property type="protein sequence ID" value="UVQ95249.1"/>
    <property type="molecule type" value="Genomic_DNA"/>
</dbReference>
<evidence type="ECO:0000259" key="1">
    <source>
        <dbReference type="Pfam" id="PF03050"/>
    </source>
</evidence>
<dbReference type="Pfam" id="PF13817">
    <property type="entry name" value="DDE_Tnp_IS66_C"/>
    <property type="match status" value="1"/>
</dbReference>
<gene>
    <name evidence="4" type="ORF">BCLFYP20_02986</name>
    <name evidence="3" type="ORF">NXW23_12645</name>
</gene>
<dbReference type="InterPro" id="IPR039552">
    <property type="entry name" value="IS66_C"/>
</dbReference>
<dbReference type="InterPro" id="IPR052344">
    <property type="entry name" value="Transposase-related"/>
</dbReference>
<dbReference type="Proteomes" id="UP001060260">
    <property type="component" value="Chromosome"/>
</dbReference>
<name>A0A6N2VA43_9BACE</name>
<accession>A0A6N2VA43</accession>
<evidence type="ECO:0000313" key="4">
    <source>
        <dbReference type="EMBL" id="VYT26487.1"/>
    </source>
</evidence>
<reference evidence="3" key="2">
    <citation type="submission" date="2022-08" db="EMBL/GenBank/DDBJ databases">
        <title>Genome Sequencing of Bacteroides fragilis Group Isolates with Nanopore Technology.</title>
        <authorList>
            <person name="Tisza M.J."/>
            <person name="Smith D."/>
            <person name="Dekker J.P."/>
        </authorList>
    </citation>
    <scope>NUCLEOTIDE SEQUENCE</scope>
    <source>
        <strain evidence="3">BFG-474</strain>
    </source>
</reference>
<reference evidence="4" key="1">
    <citation type="submission" date="2019-11" db="EMBL/GenBank/DDBJ databases">
        <authorList>
            <person name="Feng L."/>
        </authorList>
    </citation>
    <scope>NUCLEOTIDE SEQUENCE</scope>
    <source>
        <strain evidence="4">BcaccaeLFYP20</strain>
    </source>
</reference>
<proteinExistence type="predicted"/>
<evidence type="ECO:0000313" key="3">
    <source>
        <dbReference type="EMBL" id="UVQ95249.1"/>
    </source>
</evidence>
<dbReference type="InterPro" id="IPR004291">
    <property type="entry name" value="Transposase_IS66_central"/>
</dbReference>
<feature type="domain" description="Transposase IS66 C-terminal" evidence="2">
    <location>
        <begin position="105"/>
        <end position="145"/>
    </location>
</feature>
<dbReference type="Pfam" id="PF03050">
    <property type="entry name" value="DDE_Tnp_IS66"/>
    <property type="match status" value="1"/>
</dbReference>